<sequence length="250" mass="25843">MRLGPVLAVAVLVMLGTAGCGAETEAALMPDVTGDQLDAARASIKDAGFTDDVDVDGGGLLGVVVESNWQVCDQSPAAGEQITGTPRLTVDRSCDGETEEEPAPATESPAPEAEPTPSEPSVITAATDPSFAAILADTDYCSDAIATFASQHEGATIDFDGSVVAMNNHDGAATRYDILVAAGDFNESSQPGPAFQFNDVNTTFDLHWTNDSSTSTVGVGDNLHIVATVDGFDANHGCLFTIDPVETSFR</sequence>
<evidence type="ECO:0000256" key="1">
    <source>
        <dbReference type="SAM" id="MobiDB-lite"/>
    </source>
</evidence>
<evidence type="ECO:0000313" key="5">
    <source>
        <dbReference type="Proteomes" id="UP001232536"/>
    </source>
</evidence>
<evidence type="ECO:0000259" key="3">
    <source>
        <dbReference type="PROSITE" id="PS51178"/>
    </source>
</evidence>
<evidence type="ECO:0000313" key="4">
    <source>
        <dbReference type="EMBL" id="MDO8105851.1"/>
    </source>
</evidence>
<dbReference type="CDD" id="cd06577">
    <property type="entry name" value="PASTA_pknB"/>
    <property type="match status" value="1"/>
</dbReference>
<name>A0ABT9D971_9CELL</name>
<feature type="region of interest" description="Disordered" evidence="1">
    <location>
        <begin position="76"/>
        <end position="123"/>
    </location>
</feature>
<evidence type="ECO:0000256" key="2">
    <source>
        <dbReference type="SAM" id="SignalP"/>
    </source>
</evidence>
<dbReference type="EMBL" id="JAUQYP010000001">
    <property type="protein sequence ID" value="MDO8105851.1"/>
    <property type="molecule type" value="Genomic_DNA"/>
</dbReference>
<accession>A0ABT9D971</accession>
<feature type="domain" description="PASTA" evidence="3">
    <location>
        <begin position="23"/>
        <end position="92"/>
    </location>
</feature>
<feature type="signal peptide" evidence="2">
    <location>
        <begin position="1"/>
        <end position="22"/>
    </location>
</feature>
<dbReference type="PROSITE" id="PS51178">
    <property type="entry name" value="PASTA"/>
    <property type="match status" value="1"/>
</dbReference>
<protein>
    <submittedName>
        <fullName evidence="4">DUF4839 domain-containing protein</fullName>
    </submittedName>
</protein>
<dbReference type="RefSeq" id="WP_304599552.1">
    <property type="nucleotide sequence ID" value="NZ_JAUQYO010000004.1"/>
</dbReference>
<reference evidence="4 5" key="1">
    <citation type="submission" date="2023-07" db="EMBL/GenBank/DDBJ databases">
        <title>Description of novel actinomycetes strains, isolated from tidal flat sediment.</title>
        <authorList>
            <person name="Lu C."/>
        </authorList>
    </citation>
    <scope>NUCLEOTIDE SEQUENCE [LARGE SCALE GENOMIC DNA]</scope>
    <source>
        <strain evidence="4 5">SYSU T00b441</strain>
    </source>
</reference>
<dbReference type="PROSITE" id="PS51257">
    <property type="entry name" value="PROKAR_LIPOPROTEIN"/>
    <property type="match status" value="1"/>
</dbReference>
<keyword evidence="2" id="KW-0732">Signal</keyword>
<dbReference type="Proteomes" id="UP001232536">
    <property type="component" value="Unassembled WGS sequence"/>
</dbReference>
<dbReference type="Gene3D" id="3.30.10.20">
    <property type="match status" value="1"/>
</dbReference>
<dbReference type="SMART" id="SM00740">
    <property type="entry name" value="PASTA"/>
    <property type="match status" value="1"/>
</dbReference>
<dbReference type="InterPro" id="IPR005543">
    <property type="entry name" value="PASTA_dom"/>
</dbReference>
<gene>
    <name evidence="4" type="ORF">Q6348_01410</name>
</gene>
<proteinExistence type="predicted"/>
<comment type="caution">
    <text evidence="4">The sequence shown here is derived from an EMBL/GenBank/DDBJ whole genome shotgun (WGS) entry which is preliminary data.</text>
</comment>
<feature type="chain" id="PRO_5047099741" evidence="2">
    <location>
        <begin position="23"/>
        <end position="250"/>
    </location>
</feature>
<dbReference type="InterPro" id="IPR032290">
    <property type="entry name" value="DUF4839"/>
</dbReference>
<organism evidence="4 5">
    <name type="scientific">Actinotalea lenta</name>
    <dbReference type="NCBI Taxonomy" id="3064654"/>
    <lineage>
        <taxon>Bacteria</taxon>
        <taxon>Bacillati</taxon>
        <taxon>Actinomycetota</taxon>
        <taxon>Actinomycetes</taxon>
        <taxon>Micrococcales</taxon>
        <taxon>Cellulomonadaceae</taxon>
        <taxon>Actinotalea</taxon>
    </lineage>
</organism>
<keyword evidence="5" id="KW-1185">Reference proteome</keyword>
<dbReference type="Pfam" id="PF16127">
    <property type="entry name" value="DUF4839"/>
    <property type="match status" value="1"/>
</dbReference>